<dbReference type="Proteomes" id="UP000479710">
    <property type="component" value="Unassembled WGS sequence"/>
</dbReference>
<feature type="chain" id="PRO_5026299729" evidence="1">
    <location>
        <begin position="23"/>
        <end position="63"/>
    </location>
</feature>
<feature type="signal peptide" evidence="1">
    <location>
        <begin position="1"/>
        <end position="22"/>
    </location>
</feature>
<comment type="caution">
    <text evidence="2">The sequence shown here is derived from an EMBL/GenBank/DDBJ whole genome shotgun (WGS) entry which is preliminary data.</text>
</comment>
<reference evidence="2 3" key="1">
    <citation type="submission" date="2019-11" db="EMBL/GenBank/DDBJ databases">
        <title>Whole genome sequence of Oryza granulata.</title>
        <authorList>
            <person name="Li W."/>
        </authorList>
    </citation>
    <scope>NUCLEOTIDE SEQUENCE [LARGE SCALE GENOMIC DNA]</scope>
    <source>
        <strain evidence="3">cv. Menghai</strain>
        <tissue evidence="2">Leaf</tissue>
    </source>
</reference>
<dbReference type="AlphaFoldDB" id="A0A6G1F9K2"/>
<sequence length="63" mass="7211">MAQNKNIEVALLVGTLVAVDAAAPFMSVEELRDVCRDECSKKEHKELIGNKQYRLLHHLDQEY</sequence>
<accession>A0A6G1F9K2</accession>
<evidence type="ECO:0000313" key="2">
    <source>
        <dbReference type="EMBL" id="KAF0933523.1"/>
    </source>
</evidence>
<gene>
    <name evidence="2" type="ORF">E2562_018605</name>
</gene>
<keyword evidence="1" id="KW-0732">Signal</keyword>
<evidence type="ECO:0000313" key="3">
    <source>
        <dbReference type="Proteomes" id="UP000479710"/>
    </source>
</evidence>
<evidence type="ECO:0000256" key="1">
    <source>
        <dbReference type="SAM" id="SignalP"/>
    </source>
</evidence>
<keyword evidence="3" id="KW-1185">Reference proteome</keyword>
<dbReference type="EMBL" id="SPHZ02000001">
    <property type="protein sequence ID" value="KAF0933523.1"/>
    <property type="molecule type" value="Genomic_DNA"/>
</dbReference>
<name>A0A6G1F9K2_9ORYZ</name>
<protein>
    <submittedName>
        <fullName evidence="2">Uncharacterized protein</fullName>
    </submittedName>
</protein>
<organism evidence="2 3">
    <name type="scientific">Oryza meyeriana var. granulata</name>
    <dbReference type="NCBI Taxonomy" id="110450"/>
    <lineage>
        <taxon>Eukaryota</taxon>
        <taxon>Viridiplantae</taxon>
        <taxon>Streptophyta</taxon>
        <taxon>Embryophyta</taxon>
        <taxon>Tracheophyta</taxon>
        <taxon>Spermatophyta</taxon>
        <taxon>Magnoliopsida</taxon>
        <taxon>Liliopsida</taxon>
        <taxon>Poales</taxon>
        <taxon>Poaceae</taxon>
        <taxon>BOP clade</taxon>
        <taxon>Oryzoideae</taxon>
        <taxon>Oryzeae</taxon>
        <taxon>Oryzinae</taxon>
        <taxon>Oryza</taxon>
        <taxon>Oryza meyeriana</taxon>
    </lineage>
</organism>
<proteinExistence type="predicted"/>